<keyword evidence="3 7" id="KW-0489">Methyltransferase</keyword>
<feature type="compositionally biased region" description="Basic and acidic residues" evidence="8">
    <location>
        <begin position="41"/>
        <end position="54"/>
    </location>
</feature>
<proteinExistence type="inferred from homology"/>
<protein>
    <recommendedName>
        <fullName evidence="7">Protein arginine methyltransferase NDUFAF7</fullName>
        <ecNumber evidence="7">2.1.1.320</ecNumber>
    </recommendedName>
</protein>
<keyword evidence="5 7" id="KW-0496">Mitochondrion</keyword>
<dbReference type="OMA" id="LPFAPNM"/>
<dbReference type="GeneID" id="18830851"/>
<reference evidence="10" key="1">
    <citation type="journal article" date="2012" name="Proc. Natl. Acad. Sci. U.S.A.">
        <title>Genome sequence of the button mushroom Agaricus bisporus reveals mechanisms governing adaptation to a humic-rich ecological niche.</title>
        <authorList>
            <person name="Morin E."/>
            <person name="Kohler A."/>
            <person name="Baker A.R."/>
            <person name="Foulongne-Oriol M."/>
            <person name="Lombard V."/>
            <person name="Nagy L.G."/>
            <person name="Ohm R.A."/>
            <person name="Patyshakuliyeva A."/>
            <person name="Brun A."/>
            <person name="Aerts A.L."/>
            <person name="Bailey A.M."/>
            <person name="Billette C."/>
            <person name="Coutinho P.M."/>
            <person name="Deakin G."/>
            <person name="Doddapaneni H."/>
            <person name="Floudas D."/>
            <person name="Grimwood J."/>
            <person name="Hilden K."/>
            <person name="Kuees U."/>
            <person name="LaButti K.M."/>
            <person name="Lapidus A."/>
            <person name="Lindquist E.A."/>
            <person name="Lucas S.M."/>
            <person name="Murat C."/>
            <person name="Riley R.W."/>
            <person name="Salamov A.A."/>
            <person name="Schmutz J."/>
            <person name="Subramanian V."/>
            <person name="Woesten H.A.B."/>
            <person name="Xu J."/>
            <person name="Eastwood D.C."/>
            <person name="Foster G.D."/>
            <person name="Sonnenberg A.S."/>
            <person name="Cullen D."/>
            <person name="de Vries R.P."/>
            <person name="Lundell T."/>
            <person name="Hibbett D.S."/>
            <person name="Henrissat B."/>
            <person name="Burton K.S."/>
            <person name="Kerrigan R.W."/>
            <person name="Challen M.P."/>
            <person name="Grigoriev I.V."/>
            <person name="Martin F."/>
        </authorList>
    </citation>
    <scope>NUCLEOTIDE SEQUENCE [LARGE SCALE GENOMIC DNA]</scope>
    <source>
        <strain evidence="10">JB137-S8 / ATCC MYA-4627 / FGSC 10392</strain>
    </source>
</reference>
<dbReference type="OrthoDB" id="17415at2759"/>
<sequence length="539" mass="61888">MTSLRACSSRCLLYHPRSFLRPPSTVARRQFSTTRVRFKNHSKDPLPQPKDKWNYNKSSLGAEPTPAQIQLKLVDANMLEHESVPPKGVKMLARDFIEDSLYNPHYGYFPKQVNIFDAQRTPFEFWKLRDSTEFQEEVAKRYAAYGADRHDGPGRQLWHTPTELFKASIPYYGQALGQCLVSEYLLKYFPYEDFVIYEIGAGNGSLAESILDLLKEHYPDVYERTRYNIIEISGNLAKMQKKNLARHHGCVKVTHQSIFHWKTRETAPCFFLALEVIDNFAHDVVRYDLRTMKPYQGVVTIDEQGDFDMIYTGVTDPLIASFLKTRARLGHSPPMPTLLQRSESLRNIYASLPFAPNLSRAEYIPTRLLSLLKSLRTHFPRHRLLLSDFSSLPDTIKGVNSPVVQTRFRNVTVPCSTLLVRQGYFDIFFPTDFERLRDMYEHILSQPHSDIGGIMSPLMTSSSPLSTGAGFFDSYHSRSNRRLPVDGMTSTSGLPVGERKSSVFTHAKFMETYADLGKTTLRNGENPLLDFYRNVKFLF</sequence>
<dbReference type="EC" id="2.1.1.320" evidence="7"/>
<accession>K5Y1H0</accession>
<dbReference type="PANTHER" id="PTHR12049">
    <property type="entry name" value="PROTEIN ARGININE METHYLTRANSFERASE NDUFAF7, MITOCHONDRIAL"/>
    <property type="match status" value="1"/>
</dbReference>
<dbReference type="FunCoup" id="K5Y1H0">
    <property type="interactions" value="22"/>
</dbReference>
<gene>
    <name evidence="9" type="ORF">AGABI1DRAFT_69972</name>
</gene>
<dbReference type="KEGG" id="abp:AGABI1DRAFT69972"/>
<evidence type="ECO:0000313" key="10">
    <source>
        <dbReference type="Proteomes" id="UP000008493"/>
    </source>
</evidence>
<feature type="region of interest" description="Disordered" evidence="8">
    <location>
        <begin position="38"/>
        <end position="61"/>
    </location>
</feature>
<dbReference type="AlphaFoldDB" id="K5Y1H0"/>
<organism evidence="9 10">
    <name type="scientific">Agaricus bisporus var. burnettii (strain JB137-S8 / ATCC MYA-4627 / FGSC 10392)</name>
    <name type="common">White button mushroom</name>
    <dbReference type="NCBI Taxonomy" id="597362"/>
    <lineage>
        <taxon>Eukaryota</taxon>
        <taxon>Fungi</taxon>
        <taxon>Dikarya</taxon>
        <taxon>Basidiomycota</taxon>
        <taxon>Agaricomycotina</taxon>
        <taxon>Agaricomycetes</taxon>
        <taxon>Agaricomycetidae</taxon>
        <taxon>Agaricales</taxon>
        <taxon>Agaricineae</taxon>
        <taxon>Agaricaceae</taxon>
        <taxon>Agaricus</taxon>
    </lineage>
</organism>
<evidence type="ECO:0000256" key="6">
    <source>
        <dbReference type="ARBA" id="ARBA00048612"/>
    </source>
</evidence>
<dbReference type="STRING" id="597362.K5Y1H0"/>
<dbReference type="RefSeq" id="XP_007327260.1">
    <property type="nucleotide sequence ID" value="XM_007327198.1"/>
</dbReference>
<comment type="similarity">
    <text evidence="2 7">Belongs to the NDUFAF7 family.</text>
</comment>
<dbReference type="PANTHER" id="PTHR12049:SF5">
    <property type="entry name" value="PROTEIN ARGININE METHYLTRANSFERASE NDUFAF7 HOMOLOG, MITOCHONDRIAL"/>
    <property type="match status" value="1"/>
</dbReference>
<dbReference type="Proteomes" id="UP000008493">
    <property type="component" value="Unassembled WGS sequence"/>
</dbReference>
<keyword evidence="4 7" id="KW-0808">Transferase</keyword>
<evidence type="ECO:0000256" key="5">
    <source>
        <dbReference type="ARBA" id="ARBA00023128"/>
    </source>
</evidence>
<evidence type="ECO:0000256" key="3">
    <source>
        <dbReference type="ARBA" id="ARBA00022603"/>
    </source>
</evidence>
<dbReference type="GO" id="GO:0035243">
    <property type="term" value="F:protein-arginine omega-N symmetric methyltransferase activity"/>
    <property type="evidence" value="ECO:0007669"/>
    <property type="project" value="UniProtKB-EC"/>
</dbReference>
<evidence type="ECO:0000256" key="7">
    <source>
        <dbReference type="RuleBase" id="RU364114"/>
    </source>
</evidence>
<keyword evidence="10" id="KW-1185">Reference proteome</keyword>
<dbReference type="InterPro" id="IPR029063">
    <property type="entry name" value="SAM-dependent_MTases_sf"/>
</dbReference>
<evidence type="ECO:0000256" key="1">
    <source>
        <dbReference type="ARBA" id="ARBA00004173"/>
    </source>
</evidence>
<evidence type="ECO:0000313" key="9">
    <source>
        <dbReference type="EMBL" id="EKM81645.1"/>
    </source>
</evidence>
<evidence type="ECO:0000256" key="4">
    <source>
        <dbReference type="ARBA" id="ARBA00022679"/>
    </source>
</evidence>
<name>K5Y1H0_AGABU</name>
<evidence type="ECO:0000256" key="2">
    <source>
        <dbReference type="ARBA" id="ARBA00005891"/>
    </source>
</evidence>
<dbReference type="EMBL" id="JH971387">
    <property type="protein sequence ID" value="EKM81645.1"/>
    <property type="molecule type" value="Genomic_DNA"/>
</dbReference>
<dbReference type="GO" id="GO:0032259">
    <property type="term" value="P:methylation"/>
    <property type="evidence" value="ECO:0007669"/>
    <property type="project" value="UniProtKB-KW"/>
</dbReference>
<dbReference type="GO" id="GO:0005739">
    <property type="term" value="C:mitochondrion"/>
    <property type="evidence" value="ECO:0007669"/>
    <property type="project" value="UniProtKB-SubCell"/>
</dbReference>
<dbReference type="HOGENOM" id="CLU_028484_1_0_1"/>
<dbReference type="Gene3D" id="3.40.50.12710">
    <property type="match status" value="1"/>
</dbReference>
<comment type="catalytic activity">
    <reaction evidence="6 7">
        <text>L-arginyl-[protein] + 2 S-adenosyl-L-methionine = N(omega),N(omega)'-dimethyl-L-arginyl-[protein] + 2 S-adenosyl-L-homocysteine + 2 H(+)</text>
        <dbReference type="Rhea" id="RHEA:48108"/>
        <dbReference type="Rhea" id="RHEA-COMP:10532"/>
        <dbReference type="Rhea" id="RHEA-COMP:11992"/>
        <dbReference type="ChEBI" id="CHEBI:15378"/>
        <dbReference type="ChEBI" id="CHEBI:29965"/>
        <dbReference type="ChEBI" id="CHEBI:57856"/>
        <dbReference type="ChEBI" id="CHEBI:59789"/>
        <dbReference type="ChEBI" id="CHEBI:88221"/>
        <dbReference type="EC" id="2.1.1.320"/>
    </reaction>
</comment>
<dbReference type="InterPro" id="IPR038375">
    <property type="entry name" value="NDUFAF7_sf"/>
</dbReference>
<dbReference type="InParanoid" id="K5Y1H0"/>
<dbReference type="SUPFAM" id="SSF53335">
    <property type="entry name" value="S-adenosyl-L-methionine-dependent methyltransferases"/>
    <property type="match status" value="1"/>
</dbReference>
<comment type="subcellular location">
    <subcellularLocation>
        <location evidence="1 7">Mitochondrion</location>
    </subcellularLocation>
</comment>
<comment type="function">
    <text evidence="7">Arginine methyltransferase involved in the assembly or stability of mitochondrial NADH:ubiquinone oxidoreductase complex (complex I).</text>
</comment>
<dbReference type="InterPro" id="IPR003788">
    <property type="entry name" value="NDUFAF7"/>
</dbReference>
<evidence type="ECO:0000256" key="8">
    <source>
        <dbReference type="SAM" id="MobiDB-lite"/>
    </source>
</evidence>
<dbReference type="Pfam" id="PF02636">
    <property type="entry name" value="Methyltransf_28"/>
    <property type="match status" value="1"/>
</dbReference>
<dbReference type="eggNOG" id="ENOG502QRKD">
    <property type="taxonomic scope" value="Eukaryota"/>
</dbReference>